<protein>
    <submittedName>
        <fullName evidence="7">Transcriptional regulator</fullName>
    </submittedName>
</protein>
<accession>A0A097AXZ3</accession>
<keyword evidence="3" id="KW-0238">DNA-binding</keyword>
<dbReference type="InterPro" id="IPR000847">
    <property type="entry name" value="LysR_HTH_N"/>
</dbReference>
<feature type="domain" description="HTH lysR-type" evidence="5">
    <location>
        <begin position="5"/>
        <end position="62"/>
    </location>
</feature>
<dbReference type="KEGG" id="vct:JV59_19890"/>
<dbReference type="PANTHER" id="PTHR30118">
    <property type="entry name" value="HTH-TYPE TRANSCRIPTIONAL REGULATOR LEUO-RELATED"/>
    <property type="match status" value="1"/>
</dbReference>
<dbReference type="GO" id="GO:0003677">
    <property type="term" value="F:DNA binding"/>
    <property type="evidence" value="ECO:0007669"/>
    <property type="project" value="UniProtKB-KW"/>
</dbReference>
<dbReference type="OrthoDB" id="6402859at2"/>
<dbReference type="Proteomes" id="UP000030081">
    <property type="component" value="Chromosome 2"/>
</dbReference>
<evidence type="ECO:0000256" key="3">
    <source>
        <dbReference type="ARBA" id="ARBA00023125"/>
    </source>
</evidence>
<dbReference type="InterPro" id="IPR036390">
    <property type="entry name" value="WH_DNA-bd_sf"/>
</dbReference>
<evidence type="ECO:0000313" key="8">
    <source>
        <dbReference type="Proteomes" id="UP000030081"/>
    </source>
</evidence>
<dbReference type="PROSITE" id="PS50931">
    <property type="entry name" value="HTH_LYSR"/>
    <property type="match status" value="1"/>
</dbReference>
<sequence length="296" mass="33558">MRPPLDLNLLKVLVLIHKHRHLKPVAKELGKTESAVSKHLAKLREQLDDPLFVRGVHEFEPTEYTVALLPKVTAGLRVIEDAIVGDTFDPLTYDKEISVAIPNLAQYLVGKSLLVDLIKTFPNAKITLTSWSDTSVEQIMDNQLDIGVQYFNPEMSKAIYQHQLGRYRGGIVTTEKHASLSLEDKLALPFVFMQMKGWQEKKTVIKMALEESGVYVNKIATVDNVLCLFELMKELNCATLLPAIKHLNRPGYTMCVLPDELQMTQPPAIVAYHKLSNQGNPLHELLIRKLKYYLFD</sequence>
<name>A0A097AXZ3_9VIBR</name>
<dbReference type="GO" id="GO:0003700">
    <property type="term" value="F:DNA-binding transcription factor activity"/>
    <property type="evidence" value="ECO:0007669"/>
    <property type="project" value="InterPro"/>
</dbReference>
<evidence type="ECO:0000313" key="7">
    <source>
        <dbReference type="EMBL" id="KJY77153.1"/>
    </source>
</evidence>
<keyword evidence="2" id="KW-0805">Transcription regulation</keyword>
<dbReference type="SUPFAM" id="SSF53850">
    <property type="entry name" value="Periplasmic binding protein-like II"/>
    <property type="match status" value="1"/>
</dbReference>
<dbReference type="RefSeq" id="WP_021456509.1">
    <property type="nucleotide sequence ID" value="NZ_CM004383.1"/>
</dbReference>
<keyword evidence="8" id="KW-1185">Reference proteome</keyword>
<evidence type="ECO:0000256" key="2">
    <source>
        <dbReference type="ARBA" id="ARBA00023015"/>
    </source>
</evidence>
<dbReference type="InterPro" id="IPR036388">
    <property type="entry name" value="WH-like_DNA-bd_sf"/>
</dbReference>
<comment type="similarity">
    <text evidence="1">Belongs to the LysR transcriptional regulatory family.</text>
</comment>
<reference evidence="7" key="2">
    <citation type="journal article" date="2015" name="BMC Genomics">
        <title>Genome mining reveals unlocked bioactive potential of marine Gram-negative bacteria.</title>
        <authorList>
            <person name="Machado H."/>
            <person name="Sonnenschein E.C."/>
            <person name="Melchiorsen J."/>
            <person name="Gram L."/>
        </authorList>
    </citation>
    <scope>NUCLEOTIDE SEQUENCE</scope>
    <source>
        <strain evidence="7">S2052</strain>
    </source>
</reference>
<dbReference type="AlphaFoldDB" id="A0A097AXZ3"/>
<dbReference type="SUPFAM" id="SSF46785">
    <property type="entry name" value="Winged helix' DNA-binding domain"/>
    <property type="match status" value="1"/>
</dbReference>
<evidence type="ECO:0000256" key="1">
    <source>
        <dbReference type="ARBA" id="ARBA00009437"/>
    </source>
</evidence>
<dbReference type="Pfam" id="PF00126">
    <property type="entry name" value="HTH_1"/>
    <property type="match status" value="1"/>
</dbReference>
<evidence type="ECO:0000259" key="5">
    <source>
        <dbReference type="PROSITE" id="PS50931"/>
    </source>
</evidence>
<dbReference type="InterPro" id="IPR050389">
    <property type="entry name" value="LysR-type_TF"/>
</dbReference>
<dbReference type="KEGG" id="vcy:IX92_19410"/>
<dbReference type="PANTHER" id="PTHR30118:SF7">
    <property type="entry name" value="TRANSCRIPTIONAL REGULATOR LYSR FAMILY"/>
    <property type="match status" value="1"/>
</dbReference>
<keyword evidence="4" id="KW-0804">Transcription</keyword>
<evidence type="ECO:0000313" key="6">
    <source>
        <dbReference type="EMBL" id="AIW21196.1"/>
    </source>
</evidence>
<evidence type="ECO:0000256" key="4">
    <source>
        <dbReference type="ARBA" id="ARBA00023163"/>
    </source>
</evidence>
<dbReference type="GeneID" id="93944730"/>
<proteinExistence type="inferred from homology"/>
<dbReference type="EMBL" id="CP009618">
    <property type="protein sequence ID" value="AIW21196.1"/>
    <property type="molecule type" value="Genomic_DNA"/>
</dbReference>
<reference evidence="6 8" key="1">
    <citation type="submission" date="2014-10" db="EMBL/GenBank/DDBJ databases">
        <title>The Complete Genome Sequence for the Shellfish Pathogen Vibrio coralliilyticus RE98 Isolated from a Shellfish Hatchery.</title>
        <authorList>
            <person name="Richards G.P."/>
            <person name="Bono J.L."/>
            <person name="Watson M.A."/>
            <person name="Needleman D.S."/>
        </authorList>
    </citation>
    <scope>NUCLEOTIDE SEQUENCE [LARGE SCALE GENOMIC DNA]</scope>
    <source>
        <strain evidence="6 8">RE98</strain>
    </source>
</reference>
<dbReference type="Gene3D" id="1.10.10.10">
    <property type="entry name" value="Winged helix-like DNA-binding domain superfamily/Winged helix DNA-binding domain"/>
    <property type="match status" value="1"/>
</dbReference>
<dbReference type="Pfam" id="PF03466">
    <property type="entry name" value="LysR_substrate"/>
    <property type="match status" value="1"/>
</dbReference>
<organism evidence="7">
    <name type="scientific">Vibrio coralliilyticus</name>
    <dbReference type="NCBI Taxonomy" id="190893"/>
    <lineage>
        <taxon>Bacteria</taxon>
        <taxon>Pseudomonadati</taxon>
        <taxon>Pseudomonadota</taxon>
        <taxon>Gammaproteobacteria</taxon>
        <taxon>Vibrionales</taxon>
        <taxon>Vibrionaceae</taxon>
        <taxon>Vibrio</taxon>
    </lineage>
</organism>
<dbReference type="Gene3D" id="3.40.190.10">
    <property type="entry name" value="Periplasmic binding protein-like II"/>
    <property type="match status" value="2"/>
</dbReference>
<dbReference type="EMBL" id="JXXR01000002">
    <property type="protein sequence ID" value="KJY77153.1"/>
    <property type="molecule type" value="Genomic_DNA"/>
</dbReference>
<dbReference type="InterPro" id="IPR005119">
    <property type="entry name" value="LysR_subst-bd"/>
</dbReference>
<dbReference type="eggNOG" id="COG0583">
    <property type="taxonomic scope" value="Bacteria"/>
</dbReference>
<gene>
    <name evidence="6" type="ORF">IX92_19410</name>
    <name evidence="7" type="ORF">TW71_04865</name>
</gene>